<dbReference type="AlphaFoldDB" id="A0A8J2HKG6"/>
<comment type="function">
    <text evidence="9">Odorant receptor which mediates acceptance or avoidance behavior, depending on its substrates. The odorant receptor repertoire encodes a large collection of odor stimuli that vary widely in identity, intensity, and duration. May form a complex with Orco to form odorant-sensing units, providing sensitive and prolonged odorant signaling and calcium permeability.</text>
</comment>
<feature type="transmembrane region" description="Helical" evidence="12">
    <location>
        <begin position="257"/>
        <end position="278"/>
    </location>
</feature>
<dbReference type="InterPro" id="IPR004117">
    <property type="entry name" value="7tm6_olfct_rcpt"/>
</dbReference>
<evidence type="ECO:0000313" key="15">
    <source>
        <dbReference type="Proteomes" id="UP000786811"/>
    </source>
</evidence>
<keyword evidence="5 12" id="KW-1133">Transmembrane helix</keyword>
<feature type="chain" id="PRO_5035184081" description="Odorant receptor" evidence="13">
    <location>
        <begin position="19"/>
        <end position="382"/>
    </location>
</feature>
<dbReference type="GO" id="GO:0004984">
    <property type="term" value="F:olfactory receptor activity"/>
    <property type="evidence" value="ECO:0007669"/>
    <property type="project" value="InterPro"/>
</dbReference>
<dbReference type="GO" id="GO:0005549">
    <property type="term" value="F:odorant binding"/>
    <property type="evidence" value="ECO:0007669"/>
    <property type="project" value="InterPro"/>
</dbReference>
<evidence type="ECO:0000313" key="14">
    <source>
        <dbReference type="EMBL" id="CAG5104458.1"/>
    </source>
</evidence>
<gene>
    <name evidence="14" type="ORF">HICCMSTLAB_LOCUS12012</name>
</gene>
<evidence type="ECO:0000256" key="5">
    <source>
        <dbReference type="ARBA" id="ARBA00022989"/>
    </source>
</evidence>
<evidence type="ECO:0000256" key="3">
    <source>
        <dbReference type="ARBA" id="ARBA00022692"/>
    </source>
</evidence>
<evidence type="ECO:0000256" key="4">
    <source>
        <dbReference type="ARBA" id="ARBA00022725"/>
    </source>
</evidence>
<dbReference type="PANTHER" id="PTHR21137">
    <property type="entry name" value="ODORANT RECEPTOR"/>
    <property type="match status" value="1"/>
</dbReference>
<keyword evidence="3 12" id="KW-0812">Transmembrane</keyword>
<comment type="caution">
    <text evidence="12">Lacks conserved residue(s) required for the propagation of feature annotation.</text>
</comment>
<comment type="similarity">
    <text evidence="10">Belongs to the insect chemoreceptor superfamily. Heteromeric odorant receptor channel (TC 1.A.69) family. Or2a subfamily.</text>
</comment>
<evidence type="ECO:0000256" key="13">
    <source>
        <dbReference type="SAM" id="SignalP"/>
    </source>
</evidence>
<name>A0A8J2HKG6_COTCN</name>
<keyword evidence="15" id="KW-1185">Reference proteome</keyword>
<evidence type="ECO:0000256" key="2">
    <source>
        <dbReference type="ARBA" id="ARBA00022606"/>
    </source>
</evidence>
<feature type="transmembrane region" description="Helical" evidence="12">
    <location>
        <begin position="124"/>
        <end position="144"/>
    </location>
</feature>
<comment type="subcellular location">
    <subcellularLocation>
        <location evidence="12">Cell membrane</location>
        <topology evidence="12">Multi-pass membrane protein</topology>
    </subcellularLocation>
    <subcellularLocation>
        <location evidence="1">Membrane</location>
        <topology evidence="1">Multi-pass membrane protein</topology>
    </subcellularLocation>
</comment>
<feature type="transmembrane region" description="Helical" evidence="12">
    <location>
        <begin position="290"/>
        <end position="310"/>
    </location>
</feature>
<keyword evidence="6 12" id="KW-0472">Membrane</keyword>
<accession>A0A8J2HKG6</accession>
<feature type="transmembrane region" description="Helical" evidence="12">
    <location>
        <begin position="167"/>
        <end position="190"/>
    </location>
</feature>
<dbReference type="EMBL" id="CAJNRD030001123">
    <property type="protein sequence ID" value="CAG5104458.1"/>
    <property type="molecule type" value="Genomic_DNA"/>
</dbReference>
<evidence type="ECO:0000256" key="6">
    <source>
        <dbReference type="ARBA" id="ARBA00023136"/>
    </source>
</evidence>
<feature type="signal peptide" evidence="13">
    <location>
        <begin position="1"/>
        <end position="18"/>
    </location>
</feature>
<organism evidence="14 15">
    <name type="scientific">Cotesia congregata</name>
    <name type="common">Parasitoid wasp</name>
    <name type="synonym">Apanteles congregatus</name>
    <dbReference type="NCBI Taxonomy" id="51543"/>
    <lineage>
        <taxon>Eukaryota</taxon>
        <taxon>Metazoa</taxon>
        <taxon>Ecdysozoa</taxon>
        <taxon>Arthropoda</taxon>
        <taxon>Hexapoda</taxon>
        <taxon>Insecta</taxon>
        <taxon>Pterygota</taxon>
        <taxon>Neoptera</taxon>
        <taxon>Endopterygota</taxon>
        <taxon>Hymenoptera</taxon>
        <taxon>Apocrita</taxon>
        <taxon>Ichneumonoidea</taxon>
        <taxon>Braconidae</taxon>
        <taxon>Microgastrinae</taxon>
        <taxon>Cotesia</taxon>
    </lineage>
</organism>
<proteinExistence type="inferred from homology"/>
<dbReference type="Proteomes" id="UP000786811">
    <property type="component" value="Unassembled WGS sequence"/>
</dbReference>
<keyword evidence="13" id="KW-0732">Signal</keyword>
<keyword evidence="2 12" id="KW-0716">Sensory transduction</keyword>
<feature type="transmembrane region" description="Helical" evidence="12">
    <location>
        <begin position="63"/>
        <end position="85"/>
    </location>
</feature>
<dbReference type="Pfam" id="PF02949">
    <property type="entry name" value="7tm_6"/>
    <property type="match status" value="1"/>
</dbReference>
<sequence length="382" mass="43834">MLLHWSFGILQCLGLWQAANSINSTWKIFFYFIYTNFMIIFIYSCVLFELIALIGSFDNPELFINNLIVLLTMVGVCGKIANVIVKQKEIDQLIEILESYPCCYQNEKEKVIEKIFDKTIKSRTIAYLIMTESAVVMVVSVSILCDTPNRALPFDIWLPYNYKTSNIGYWIAYSHQIFAHIFGALINVAYDTMIPGFMLKICAQLSILEHRVGLLLTKNDNLSKSLDAKKQKEMNQISKCVQHHLKIFQLSEITNKVFSTVTFLQFSISSIVICVTVYRLSQITIDNPEFAPTAFYFTCMLTQIFFICFASTECNLKSSEVAAAIYQSDWYNLNVDNQKSLLLIMMRSQKTLKFTAGHFVDVSLNSYNQLVKLSYSAYNVLQ</sequence>
<dbReference type="PANTHER" id="PTHR21137:SF37">
    <property type="entry name" value="ODORANT RECEPTOR 46A, ISOFORM B-RELATED"/>
    <property type="match status" value="1"/>
</dbReference>
<protein>
    <recommendedName>
        <fullName evidence="12">Odorant receptor</fullName>
    </recommendedName>
</protein>
<keyword evidence="7 12" id="KW-0675">Receptor</keyword>
<comment type="subunit">
    <text evidence="11">Interacts with Orco. Complexes exist early in the endomembrane system in olfactory sensory neurons (OSNs), coupling these complexes to the conserved ciliary trafficking pathway.</text>
</comment>
<evidence type="ECO:0000256" key="9">
    <source>
        <dbReference type="ARBA" id="ARBA00037764"/>
    </source>
</evidence>
<evidence type="ECO:0000256" key="12">
    <source>
        <dbReference type="RuleBase" id="RU351113"/>
    </source>
</evidence>
<feature type="transmembrane region" description="Helical" evidence="12">
    <location>
        <begin position="28"/>
        <end position="57"/>
    </location>
</feature>
<evidence type="ECO:0000256" key="1">
    <source>
        <dbReference type="ARBA" id="ARBA00004141"/>
    </source>
</evidence>
<keyword evidence="4 12" id="KW-0552">Olfaction</keyword>
<evidence type="ECO:0000256" key="10">
    <source>
        <dbReference type="ARBA" id="ARBA00037946"/>
    </source>
</evidence>
<evidence type="ECO:0000256" key="7">
    <source>
        <dbReference type="ARBA" id="ARBA00023170"/>
    </source>
</evidence>
<dbReference type="OrthoDB" id="6597368at2759"/>
<keyword evidence="8 12" id="KW-0807">Transducer</keyword>
<evidence type="ECO:0000256" key="8">
    <source>
        <dbReference type="ARBA" id="ARBA00023224"/>
    </source>
</evidence>
<dbReference type="GO" id="GO:0005886">
    <property type="term" value="C:plasma membrane"/>
    <property type="evidence" value="ECO:0007669"/>
    <property type="project" value="UniProtKB-SubCell"/>
</dbReference>
<reference evidence="14" key="1">
    <citation type="submission" date="2021-04" db="EMBL/GenBank/DDBJ databases">
        <authorList>
            <person name="Chebbi M.A.C M."/>
        </authorList>
    </citation>
    <scope>NUCLEOTIDE SEQUENCE</scope>
</reference>
<evidence type="ECO:0000256" key="11">
    <source>
        <dbReference type="ARBA" id="ARBA00038679"/>
    </source>
</evidence>
<comment type="caution">
    <text evidence="14">The sequence shown here is derived from an EMBL/GenBank/DDBJ whole genome shotgun (WGS) entry which is preliminary data.</text>
</comment>
<dbReference type="GO" id="GO:0007165">
    <property type="term" value="P:signal transduction"/>
    <property type="evidence" value="ECO:0007669"/>
    <property type="project" value="UniProtKB-KW"/>
</dbReference>